<evidence type="ECO:0000313" key="2">
    <source>
        <dbReference type="EMBL" id="TRY78013.1"/>
    </source>
</evidence>
<dbReference type="Proteomes" id="UP000318571">
    <property type="component" value="Chromosome 11"/>
</dbReference>
<protein>
    <recommendedName>
        <fullName evidence="1">Neuroblastoma-amplified sequence N-terminal domain-containing protein</fullName>
    </recommendedName>
</protein>
<name>A0A553PK12_TIGCA</name>
<dbReference type="InterPro" id="IPR015943">
    <property type="entry name" value="WD40/YVTN_repeat-like_dom_sf"/>
</dbReference>
<reference evidence="2 3" key="1">
    <citation type="journal article" date="2018" name="Nat. Ecol. Evol.">
        <title>Genomic signatures of mitonuclear coevolution across populations of Tigriopus californicus.</title>
        <authorList>
            <person name="Barreto F.S."/>
            <person name="Watson E.T."/>
            <person name="Lima T.G."/>
            <person name="Willett C.S."/>
            <person name="Edmands S."/>
            <person name="Li W."/>
            <person name="Burton R.S."/>
        </authorList>
    </citation>
    <scope>NUCLEOTIDE SEQUENCE [LARGE SCALE GENOMIC DNA]</scope>
    <source>
        <strain evidence="2 3">San Diego</strain>
    </source>
</reference>
<dbReference type="GO" id="GO:0070939">
    <property type="term" value="C:Dsl1/NZR complex"/>
    <property type="evidence" value="ECO:0007669"/>
    <property type="project" value="TreeGrafter"/>
</dbReference>
<proteinExistence type="predicted"/>
<dbReference type="STRING" id="6832.A0A553PK12"/>
<dbReference type="Pfam" id="PF15492">
    <property type="entry name" value="Nbas_N"/>
    <property type="match status" value="1"/>
</dbReference>
<dbReference type="OrthoDB" id="6382630at2759"/>
<evidence type="ECO:0000313" key="3">
    <source>
        <dbReference type="Proteomes" id="UP000318571"/>
    </source>
</evidence>
<dbReference type="GO" id="GO:0000149">
    <property type="term" value="F:SNARE binding"/>
    <property type="evidence" value="ECO:0007669"/>
    <property type="project" value="TreeGrafter"/>
</dbReference>
<dbReference type="GO" id="GO:0006890">
    <property type="term" value="P:retrograde vesicle-mediated transport, Golgi to endoplasmic reticulum"/>
    <property type="evidence" value="ECO:0007669"/>
    <property type="project" value="TreeGrafter"/>
</dbReference>
<dbReference type="PANTHER" id="PTHR15922:SF2">
    <property type="entry name" value="NBAS SUBUNIT OF NRZ TETHERING COMPLEX"/>
    <property type="match status" value="1"/>
</dbReference>
<dbReference type="EMBL" id="VCGU01000003">
    <property type="protein sequence ID" value="TRY78013.1"/>
    <property type="molecule type" value="Genomic_DNA"/>
</dbReference>
<keyword evidence="3" id="KW-1185">Reference proteome</keyword>
<dbReference type="Gene3D" id="2.130.10.10">
    <property type="entry name" value="YVTN repeat-like/Quinoprotein amine dehydrogenase"/>
    <property type="match status" value="1"/>
</dbReference>
<dbReference type="PANTHER" id="PTHR15922">
    <property type="entry name" value="NEUROBLASTOMA-AMPLIFIED SEQUENCE"/>
    <property type="match status" value="1"/>
</dbReference>
<feature type="domain" description="Neuroblastoma-amplified sequence N-terminal" evidence="1">
    <location>
        <begin position="150"/>
        <end position="283"/>
    </location>
</feature>
<accession>A0A553PK12</accession>
<sequence length="1186" mass="134051">MDASAHPHGSQDPLLYEIVVFQEWTASVLRRHGSTVPNSSAASWLDPPSWFRGGSSWSAHHWPAALGWLWGRFASEEWCHLGALRLWRRSCWPQWKMAVRPDCQQWVVLREDDFELYQQVLAGDHGDWPMPRDDDWGGTGGGYVMVHKEGIDPDAEPRLRRVAWSPDLNYVVWTQSDGSVRWFDIRAQALVPHVVASAGLGWSFNPCVGLSFLDPRGDSEGGLDLLVVLEQGQVLLFTLSSGQVRLSDSLDLRSSFPNGLTDATVTNQHGLVIVSGSTGSSRSTLKCARITDEKRLVPFDISWPKIEGLKTSSKSFAYKMALSWNQDQLAVIMSDNSIVVLSVPSFRLISVLPLVDQACHDEVNPQCVKDIPPLPGTPKMAHDFLAWVSNVHWWDDGALAILRVTGSFTILTLNDGSNLLGPLPEFFSLSVEMQNRQENGFLLLEESDSTGSKQRTSFKVLYFHSSSPQELFLRKISEGDFGEAIILARHYHLDTDLVYLEQWRNSSYNKDAVNDCLGKLKSNTSKIVQAITTVPDSLDDMEILLKYGIRWASNADAQEESKLILTNYLERLYLYEKLGRVGQEILTFHEFRQFTMTESVLHFARNGAMEPLLTLLREHWTEIEPKMTYVLLQIPEGVKMSEMEGVLGYLQNRQVPGLDAWLVQRIQSCIARGFAGNAIAIVKVCQSKKIEIPTYLSTLLVCFETLMKRFGVDLLSFDDLDQMSALDLIRIVFLNMDSLHLRQEIEEVLFPLIQQLTSIRPKYLLVQDLNAVLCQHLSSNPPKVWKTLNMLQVLGGSKSSPISQEDVLMMCFQLVDHLKVDDESTMDSIRSLLAVLNKFKDLPGYEAKMKQCRQRALSIEVMIVHEFIPGSMGSDHLVELPLSERDWEVLLCCWTKTLDCDGFLDQLETMLRVHSTMTSLEKMDCVRMFLLKFVDQAFHTTIDKMLVLRHSKAWSKFCRNWEVSLSEEDWSDLAVKSCQLHFKHSPTCQSPSMWCAKSCLNLAAQDKCGDPLVRFWTHLLALCDIVKAKSWTGLVTPMEIFNGCRKNPKRFFTQLCNKVELKERNLKPLLEIAMQMAQAGCPWNEEQLKGEILGNMTRSALTKGQLDLALHLANQIAIGRHSEGGQLCFEVANTVLAAQPRSLVSSGNSIPVNVMSFALNWIPKEDLSDVTNQLIGYTSIDRWEPC</sequence>
<dbReference type="SUPFAM" id="SSF50978">
    <property type="entry name" value="WD40 repeat-like"/>
    <property type="match status" value="1"/>
</dbReference>
<gene>
    <name evidence="2" type="ORF">TCAL_12767</name>
</gene>
<organism evidence="2 3">
    <name type="scientific">Tigriopus californicus</name>
    <name type="common">Marine copepod</name>
    <dbReference type="NCBI Taxonomy" id="6832"/>
    <lineage>
        <taxon>Eukaryota</taxon>
        <taxon>Metazoa</taxon>
        <taxon>Ecdysozoa</taxon>
        <taxon>Arthropoda</taxon>
        <taxon>Crustacea</taxon>
        <taxon>Multicrustacea</taxon>
        <taxon>Hexanauplia</taxon>
        <taxon>Copepoda</taxon>
        <taxon>Harpacticoida</taxon>
        <taxon>Harpacticidae</taxon>
        <taxon>Tigriopus</taxon>
    </lineage>
</organism>
<comment type="caution">
    <text evidence="2">The sequence shown here is derived from an EMBL/GenBank/DDBJ whole genome shotgun (WGS) entry which is preliminary data.</text>
</comment>
<dbReference type="AlphaFoldDB" id="A0A553PK12"/>
<dbReference type="InterPro" id="IPR036322">
    <property type="entry name" value="WD40_repeat_dom_sf"/>
</dbReference>
<evidence type="ECO:0000259" key="1">
    <source>
        <dbReference type="Pfam" id="PF15492"/>
    </source>
</evidence>
<dbReference type="InterPro" id="IPR029145">
    <property type="entry name" value="NBAS_N"/>
</dbReference>